<evidence type="ECO:0000256" key="5">
    <source>
        <dbReference type="ARBA" id="ARBA00011558"/>
    </source>
</evidence>
<evidence type="ECO:0000256" key="7">
    <source>
        <dbReference type="ARBA" id="ARBA00022448"/>
    </source>
</evidence>
<comment type="cofactor">
    <cofactor evidence="1">
        <name>heme</name>
        <dbReference type="ChEBI" id="CHEBI:30413"/>
    </cofactor>
</comment>
<dbReference type="GO" id="GO:0006099">
    <property type="term" value="P:tricarboxylic acid cycle"/>
    <property type="evidence" value="ECO:0007669"/>
    <property type="project" value="UniProtKB-UniPathway"/>
</dbReference>
<dbReference type="AlphaFoldDB" id="A0A0M6YGU0"/>
<feature type="transmembrane region" description="Helical" evidence="16">
    <location>
        <begin position="99"/>
        <end position="119"/>
    </location>
</feature>
<dbReference type="NCBIfam" id="TIGR02968">
    <property type="entry name" value="succ_dehyd_anc"/>
    <property type="match status" value="1"/>
</dbReference>
<evidence type="ECO:0000256" key="9">
    <source>
        <dbReference type="ARBA" id="ARBA00022617"/>
    </source>
</evidence>
<evidence type="ECO:0000256" key="15">
    <source>
        <dbReference type="ARBA" id="ARBA00023136"/>
    </source>
</evidence>
<keyword evidence="14" id="KW-0408">Iron</keyword>
<evidence type="ECO:0000256" key="14">
    <source>
        <dbReference type="ARBA" id="ARBA00023004"/>
    </source>
</evidence>
<keyword evidence="8" id="KW-0816">Tricarboxylic acid cycle</keyword>
<dbReference type="InterPro" id="IPR000701">
    <property type="entry name" value="SuccDH_FuR_B_TM-su"/>
</dbReference>
<feature type="transmembrane region" description="Helical" evidence="16">
    <location>
        <begin position="28"/>
        <end position="50"/>
    </location>
</feature>
<dbReference type="GO" id="GO:0046872">
    <property type="term" value="F:metal ion binding"/>
    <property type="evidence" value="ECO:0007669"/>
    <property type="project" value="UniProtKB-KW"/>
</dbReference>
<keyword evidence="7" id="KW-0813">Transport</keyword>
<sequence length="124" mass="13302">MAYLTDRKRVAGLGAAGAGTEHHWHQTLLSAALVVLVPLFLFTFGAILGAPYEEVVAYYSRPWPALIALLTLTVGWVHFAKGVQVLIEDYVSGIARKVAIIATTCLSYAAALACVYALARLALQ</sequence>
<evidence type="ECO:0000256" key="4">
    <source>
        <dbReference type="ARBA" id="ARBA00005163"/>
    </source>
</evidence>
<feature type="transmembrane region" description="Helical" evidence="16">
    <location>
        <begin position="62"/>
        <end position="79"/>
    </location>
</feature>
<dbReference type="STRING" id="420998.JDO7802_01007"/>
<dbReference type="Proteomes" id="UP000049222">
    <property type="component" value="Unassembled WGS sequence"/>
</dbReference>
<dbReference type="InterPro" id="IPR014312">
    <property type="entry name" value="Succ_DH_anchor"/>
</dbReference>
<evidence type="ECO:0000256" key="13">
    <source>
        <dbReference type="ARBA" id="ARBA00022989"/>
    </source>
</evidence>
<proteinExistence type="predicted"/>
<protein>
    <recommendedName>
        <fullName evidence="6">Succinate dehydrogenase hydrophobic membrane anchor subunit</fullName>
    </recommendedName>
</protein>
<accession>A0A0M6YGU0</accession>
<dbReference type="RefSeq" id="WP_055083269.1">
    <property type="nucleotide sequence ID" value="NZ_CXSU01000011.1"/>
</dbReference>
<dbReference type="EMBL" id="CXSU01000011">
    <property type="protein sequence ID" value="CTQ48999.1"/>
    <property type="molecule type" value="Genomic_DNA"/>
</dbReference>
<comment type="subcellular location">
    <subcellularLocation>
        <location evidence="3">Membrane</location>
        <topology evidence="3">Multi-pass membrane protein</topology>
    </subcellularLocation>
</comment>
<keyword evidence="15 16" id="KW-0472">Membrane</keyword>
<evidence type="ECO:0000256" key="6">
    <source>
        <dbReference type="ARBA" id="ARBA00019425"/>
    </source>
</evidence>
<dbReference type="Pfam" id="PF01127">
    <property type="entry name" value="Sdh_cyt"/>
    <property type="match status" value="1"/>
</dbReference>
<organism evidence="17 18">
    <name type="scientific">Jannaschia donghaensis</name>
    <dbReference type="NCBI Taxonomy" id="420998"/>
    <lineage>
        <taxon>Bacteria</taxon>
        <taxon>Pseudomonadati</taxon>
        <taxon>Pseudomonadota</taxon>
        <taxon>Alphaproteobacteria</taxon>
        <taxon>Rhodobacterales</taxon>
        <taxon>Roseobacteraceae</taxon>
        <taxon>Jannaschia</taxon>
    </lineage>
</organism>
<evidence type="ECO:0000313" key="18">
    <source>
        <dbReference type="Proteomes" id="UP000049222"/>
    </source>
</evidence>
<keyword evidence="10 16" id="KW-0812">Transmembrane</keyword>
<name>A0A0M6YGU0_9RHOB</name>
<reference evidence="17 18" key="1">
    <citation type="submission" date="2015-07" db="EMBL/GenBank/DDBJ databases">
        <authorList>
            <person name="Noorani M."/>
        </authorList>
    </citation>
    <scope>NUCLEOTIDE SEQUENCE [LARGE SCALE GENOMIC DNA]</scope>
    <source>
        <strain evidence="17 18">CECT 7802</strain>
    </source>
</reference>
<evidence type="ECO:0000256" key="12">
    <source>
        <dbReference type="ARBA" id="ARBA00022982"/>
    </source>
</evidence>
<keyword evidence="13 16" id="KW-1133">Transmembrane helix</keyword>
<dbReference type="Gene3D" id="1.20.1300.10">
    <property type="entry name" value="Fumarate reductase/succinate dehydrogenase, transmembrane subunit"/>
    <property type="match status" value="1"/>
</dbReference>
<dbReference type="InterPro" id="IPR034804">
    <property type="entry name" value="SQR/QFR_C/D"/>
</dbReference>
<dbReference type="GO" id="GO:0020037">
    <property type="term" value="F:heme binding"/>
    <property type="evidence" value="ECO:0007669"/>
    <property type="project" value="InterPro"/>
</dbReference>
<comment type="function">
    <text evidence="2">Membrane-anchoring subunit of succinate dehydrogenase (SDH).</text>
</comment>
<evidence type="ECO:0000256" key="16">
    <source>
        <dbReference type="SAM" id="Phobius"/>
    </source>
</evidence>
<evidence type="ECO:0000256" key="8">
    <source>
        <dbReference type="ARBA" id="ARBA00022532"/>
    </source>
</evidence>
<evidence type="ECO:0000256" key="2">
    <source>
        <dbReference type="ARBA" id="ARBA00004050"/>
    </source>
</evidence>
<gene>
    <name evidence="17" type="ORF">JDO7802_01007</name>
</gene>
<dbReference type="OrthoDB" id="9809280at2"/>
<evidence type="ECO:0000256" key="10">
    <source>
        <dbReference type="ARBA" id="ARBA00022692"/>
    </source>
</evidence>
<keyword evidence="11" id="KW-0479">Metal-binding</keyword>
<dbReference type="UniPathway" id="UPA00223"/>
<keyword evidence="12" id="KW-0249">Electron transport</keyword>
<evidence type="ECO:0000313" key="17">
    <source>
        <dbReference type="EMBL" id="CTQ48999.1"/>
    </source>
</evidence>
<dbReference type="GO" id="GO:0016020">
    <property type="term" value="C:membrane"/>
    <property type="evidence" value="ECO:0007669"/>
    <property type="project" value="UniProtKB-SubCell"/>
</dbReference>
<comment type="subunit">
    <text evidence="5">Part of an enzyme complex containing four subunits: a flavoprotein, an iron-sulfur protein, plus two membrane-anchoring proteins, SdhC and SdhD.</text>
</comment>
<keyword evidence="18" id="KW-1185">Reference proteome</keyword>
<keyword evidence="9" id="KW-0349">Heme</keyword>
<dbReference type="SUPFAM" id="SSF81343">
    <property type="entry name" value="Fumarate reductase respiratory complex transmembrane subunits"/>
    <property type="match status" value="1"/>
</dbReference>
<comment type="pathway">
    <text evidence="4">Carbohydrate metabolism; tricarboxylic acid cycle.</text>
</comment>
<evidence type="ECO:0000256" key="1">
    <source>
        <dbReference type="ARBA" id="ARBA00001971"/>
    </source>
</evidence>
<evidence type="ECO:0000256" key="11">
    <source>
        <dbReference type="ARBA" id="ARBA00022723"/>
    </source>
</evidence>
<dbReference type="CDD" id="cd03495">
    <property type="entry name" value="SQR_TypeC_SdhD_like"/>
    <property type="match status" value="1"/>
</dbReference>
<evidence type="ECO:0000256" key="3">
    <source>
        <dbReference type="ARBA" id="ARBA00004141"/>
    </source>
</evidence>